<evidence type="ECO:0000313" key="2">
    <source>
        <dbReference type="Proteomes" id="UP000029492"/>
    </source>
</evidence>
<dbReference type="PANTHER" id="PTHR43739">
    <property type="entry name" value="XYLOGLUCANASE (EUROFUNG)"/>
    <property type="match status" value="1"/>
</dbReference>
<keyword evidence="2" id="KW-1185">Reference proteome</keyword>
<dbReference type="Gene3D" id="2.130.10.10">
    <property type="entry name" value="YVTN repeat-like/Quinoprotein amine dehydrogenase"/>
    <property type="match status" value="2"/>
</dbReference>
<accession>A0A089NVT9</accession>
<dbReference type="PANTHER" id="PTHR43739:SF5">
    <property type="entry name" value="EXO-ALPHA-SIALIDASE"/>
    <property type="match status" value="1"/>
</dbReference>
<dbReference type="eggNOG" id="COG4447">
    <property type="taxonomic scope" value="Bacteria"/>
</dbReference>
<dbReference type="AlphaFoldDB" id="A0A089NVT9"/>
<dbReference type="InterPro" id="IPR052025">
    <property type="entry name" value="Xyloglucanase_GH74"/>
</dbReference>
<gene>
    <name evidence="1" type="ORF">MOC_3752</name>
</gene>
<sequence>MLAELGLADPKMTGRSLVAHRMWRLGRPFDQGRSSMMRLSLSVSLRGFALLLWGLVVLPVARAETYLWRPVKIGGGGFITGYSSDASGSTRVVRADVYGAYIWSDTANRWVQLVTTASMPSTFHVQNGLNEGVYEVVVAPSDARRIYLALKGRVLTSRDGGRSFAASSTAPFEHGFDPNSEFRNYGPFISVDPVRPDVALFGTPADGLWRTDDGGVTWSRVPTVPPAIDLRPAQDGHQSPGIITWFEKPGGQVAGRVWAMSAGNGLFASSDGGRSFSRLASDGQGGPSLLTQGAFARDGTFFGVDRETRMAWRYRGGAWQSLTSNGGLPSLPFAAVAIDPDDSRILVIDQSGTVFRSNDGGRLWTRLAHESRVGSGDPPWLRVSNASYFAMSRIMFDPVKKDRLWAGAGMGVFYADLSDSSRTVTWVSQTRGIEELVANDVNQAPGQAPLFAVWDFGIHVKRDLTAYSTSYGPKERVLIAAQQVALTPANPRFVVTNASDTRTSCCSEDGDAVLAGYSLDGGDSWTKFAALPTPPGTRPEDPWRMAFGTIAVSAGDTNNIVWEPTYNRAPFYTKDLGRSWRRVVLSGESLPFTGSHPHIYLSRKTLTADGTRPGVFYLVHSGEGANQRLQGLWRTGDGGETWRHVFKGEIAPNTGYAAKLRAVPGRPGELFFTSGIPYATGTPLRRSRDGGETWTSIRGVSQVDDIAFGRPNQAGYPTIFLSGRLNGEYGFWRSIDEGENWTKIGAFPVGSLDQVTVLGADTDHFGRVYVGYMGSGFLVGEPADCKAKPYAFGEDAECFSLR</sequence>
<reference evidence="1 2" key="1">
    <citation type="journal article" date="2014" name="PLoS ONE">
        <title>Genome Information of Methylobacterium oryzae, a Plant-Probiotic Methylotroph in the Phyllosphere.</title>
        <authorList>
            <person name="Kwak M.J."/>
            <person name="Jeong H."/>
            <person name="Madhaiyan M."/>
            <person name="Lee Y."/>
            <person name="Sa T.M."/>
            <person name="Oh T.K."/>
            <person name="Kim J.F."/>
        </authorList>
    </citation>
    <scope>NUCLEOTIDE SEQUENCE [LARGE SCALE GENOMIC DNA]</scope>
    <source>
        <strain evidence="1 2">CBMB20</strain>
    </source>
</reference>
<dbReference type="STRING" id="693986.MOC_3752"/>
<dbReference type="CDD" id="cd15482">
    <property type="entry name" value="Sialidase_non-viral"/>
    <property type="match status" value="1"/>
</dbReference>
<organism evidence="1 2">
    <name type="scientific">Methylobacterium oryzae CBMB20</name>
    <dbReference type="NCBI Taxonomy" id="693986"/>
    <lineage>
        <taxon>Bacteria</taxon>
        <taxon>Pseudomonadati</taxon>
        <taxon>Pseudomonadota</taxon>
        <taxon>Alphaproteobacteria</taxon>
        <taxon>Hyphomicrobiales</taxon>
        <taxon>Methylobacteriaceae</taxon>
        <taxon>Methylobacterium</taxon>
    </lineage>
</organism>
<protein>
    <submittedName>
        <fullName evidence="1">Protein of unassigned function</fullName>
    </submittedName>
</protein>
<dbReference type="InterPro" id="IPR015943">
    <property type="entry name" value="WD40/YVTN_repeat-like_dom_sf"/>
</dbReference>
<proteinExistence type="predicted"/>
<evidence type="ECO:0000313" key="1">
    <source>
        <dbReference type="EMBL" id="AIQ91507.1"/>
    </source>
</evidence>
<name>A0A089NVT9_9HYPH</name>
<dbReference type="Proteomes" id="UP000029492">
    <property type="component" value="Chromosome"/>
</dbReference>
<dbReference type="SUPFAM" id="SSF110296">
    <property type="entry name" value="Oligoxyloglucan reducing end-specific cellobiohydrolase"/>
    <property type="match status" value="1"/>
</dbReference>
<dbReference type="HOGENOM" id="CLU_360888_0_0_5"/>
<dbReference type="InterPro" id="IPR036278">
    <property type="entry name" value="Sialidase_sf"/>
</dbReference>
<dbReference type="SUPFAM" id="SSF50939">
    <property type="entry name" value="Sialidases"/>
    <property type="match status" value="1"/>
</dbReference>
<dbReference type="EMBL" id="CP003811">
    <property type="protein sequence ID" value="AIQ91507.1"/>
    <property type="molecule type" value="Genomic_DNA"/>
</dbReference>
<dbReference type="GO" id="GO:0010411">
    <property type="term" value="P:xyloglucan metabolic process"/>
    <property type="evidence" value="ECO:0007669"/>
    <property type="project" value="TreeGrafter"/>
</dbReference>
<dbReference type="KEGG" id="mor:MOC_3752"/>